<dbReference type="AGR" id="MGI:106463"/>
<proteinExistence type="predicted"/>
<dbReference type="Ensembl" id="ENSMUST00000203523.3">
    <property type="protein sequence ID" value="ENSMUSP00000144923.2"/>
    <property type="gene ID" value="ENSMUSG00000024104.12"/>
</dbReference>
<reference evidence="1 3" key="1">
    <citation type="journal article" date="2009" name="PLoS Biol.">
        <title>Lineage-specific biology revealed by a finished genome assembly of the mouse.</title>
        <authorList>
            <consortium name="Mouse Genome Sequencing Consortium"/>
            <person name="Church D.M."/>
            <person name="Goodstadt L."/>
            <person name="Hillier L.W."/>
            <person name="Zody M.C."/>
            <person name="Goldstein S."/>
            <person name="She X."/>
            <person name="Bult C.J."/>
            <person name="Agarwala R."/>
            <person name="Cherry J.L."/>
            <person name="DiCuccio M."/>
            <person name="Hlavina W."/>
            <person name="Kapustin Y."/>
            <person name="Meric P."/>
            <person name="Maglott D."/>
            <person name="Birtle Z."/>
            <person name="Marques A.C."/>
            <person name="Graves T."/>
            <person name="Zhou S."/>
            <person name="Teague B."/>
            <person name="Potamousis K."/>
            <person name="Churas C."/>
            <person name="Place M."/>
            <person name="Herschleb J."/>
            <person name="Runnheim R."/>
            <person name="Forrest D."/>
            <person name="Amos-Landgraf J."/>
            <person name="Schwartz D.C."/>
            <person name="Cheng Z."/>
            <person name="Lindblad-Toh K."/>
            <person name="Eichler E.E."/>
            <person name="Ponting C.P."/>
        </authorList>
    </citation>
    <scope>NUCLEOTIDE SEQUENCE [LARGE SCALE GENOMIC DNA]</scope>
    <source>
        <strain evidence="1 3">C57BL/6J</strain>
    </source>
</reference>
<dbReference type="ProteomicsDB" id="343031"/>
<dbReference type="VEuPathDB" id="HostDB:ENSMUSG00000024104"/>
<evidence type="ECO:0000313" key="3">
    <source>
        <dbReference type="Proteomes" id="UP000000589"/>
    </source>
</evidence>
<keyword evidence="3" id="KW-1185">Reference proteome</keyword>
<dbReference type="MGI" id="MGI:106463">
    <property type="gene designation" value="Washc2"/>
</dbReference>
<evidence type="ECO:0000313" key="1">
    <source>
        <dbReference type="Ensembl" id="ENSMUSP00000145121.2"/>
    </source>
</evidence>
<dbReference type="OrthoDB" id="751084at2759"/>
<reference evidence="1" key="3">
    <citation type="submission" date="2025-05" db="UniProtKB">
        <authorList>
            <consortium name="Ensembl"/>
        </authorList>
    </citation>
    <scope>IDENTIFICATION</scope>
    <source>
        <strain evidence="1">C57BL/6J</strain>
    </source>
</reference>
<name>A0A0N4SVI5_MOUSE</name>
<gene>
    <name evidence="1 2" type="primary">Washc2</name>
    <name evidence="2" type="synonym">Fam21</name>
</gene>
<dbReference type="SMR" id="A0A0N4SVI5"/>
<dbReference type="Ensembl" id="ENSMUST00000203286.3">
    <property type="protein sequence ID" value="ENSMUSP00000145121.2"/>
    <property type="gene ID" value="ENSMUSG00000024104.12"/>
</dbReference>
<dbReference type="Bgee" id="ENSMUSG00000024104">
    <property type="expression patterns" value="Expressed in cerebellar vermis and 265 other cell types or tissues"/>
</dbReference>
<protein>
    <submittedName>
        <fullName evidence="1">WASH complex subunit 2</fullName>
    </submittedName>
</protein>
<evidence type="ECO:0000313" key="2">
    <source>
        <dbReference type="MGI" id="MGI:106463"/>
    </source>
</evidence>
<dbReference type="Proteomes" id="UP000000589">
    <property type="component" value="Chromosome 6"/>
</dbReference>
<reference evidence="1" key="2">
    <citation type="journal article" date="2011" name="PLoS Biol.">
        <title>Modernizing reference genome assemblies.</title>
        <authorList>
            <person name="Church D.M."/>
            <person name="Schneider V.A."/>
            <person name="Graves T."/>
            <person name="Auger K."/>
            <person name="Cunningham F."/>
            <person name="Bouk N."/>
            <person name="Chen H.C."/>
            <person name="Agarwala R."/>
            <person name="McLaren W.M."/>
            <person name="Ritchie G.R."/>
            <person name="Albracht D."/>
            <person name="Kremitzki M."/>
            <person name="Rock S."/>
            <person name="Kotkiewicz H."/>
            <person name="Kremitzki C."/>
            <person name="Wollam A."/>
            <person name="Trani L."/>
            <person name="Fulton L."/>
            <person name="Fulton R."/>
            <person name="Matthews L."/>
            <person name="Whitehead S."/>
            <person name="Chow W."/>
            <person name="Torrance J."/>
            <person name="Dunn M."/>
            <person name="Harden G."/>
            <person name="Threadgold G."/>
            <person name="Wood J."/>
            <person name="Collins J."/>
            <person name="Heath P."/>
            <person name="Griffiths G."/>
            <person name="Pelan S."/>
            <person name="Grafham D."/>
            <person name="Eichler E.E."/>
            <person name="Weinstock G."/>
            <person name="Mardis E.R."/>
            <person name="Wilson R.K."/>
            <person name="Howe K."/>
            <person name="Flicek P."/>
            <person name="Hubbard T."/>
        </authorList>
    </citation>
    <scope>NUCLEOTIDE SEQUENCE [LARGE SCALE GENOMIC DNA]</scope>
    <source>
        <strain evidence="1">C57BL/6J</strain>
    </source>
</reference>
<dbReference type="GeneTree" id="ENSGT00940000153997"/>
<accession>A0A0N4SVI5</accession>
<sequence>MNRTSPDSERPPASEPVWERPWSVEEIRRSSQNWSLAADAATTVSTGILTADYLQDS</sequence>
<dbReference type="ExpressionAtlas" id="A0A0N4SVI5">
    <property type="expression patterns" value="baseline and differential"/>
</dbReference>
<organism evidence="1 3">
    <name type="scientific">Mus musculus</name>
    <name type="common">Mouse</name>
    <dbReference type="NCBI Taxonomy" id="10090"/>
    <lineage>
        <taxon>Eukaryota</taxon>
        <taxon>Metazoa</taxon>
        <taxon>Chordata</taxon>
        <taxon>Craniata</taxon>
        <taxon>Vertebrata</taxon>
        <taxon>Euteleostomi</taxon>
        <taxon>Mammalia</taxon>
        <taxon>Eutheria</taxon>
        <taxon>Euarchontoglires</taxon>
        <taxon>Glires</taxon>
        <taxon>Rodentia</taxon>
        <taxon>Myomorpha</taxon>
        <taxon>Muroidea</taxon>
        <taxon>Muridae</taxon>
        <taxon>Murinae</taxon>
        <taxon>Mus</taxon>
        <taxon>Mus</taxon>
    </lineage>
</organism>
<dbReference type="AlphaFoldDB" id="A0A0N4SVI5"/>